<evidence type="ECO:0000313" key="2">
    <source>
        <dbReference type="Proteomes" id="UP001172680"/>
    </source>
</evidence>
<name>A0ACC2YGS6_9PEZI</name>
<reference evidence="1" key="1">
    <citation type="submission" date="2022-10" db="EMBL/GenBank/DDBJ databases">
        <title>Culturing micro-colonial fungi from biological soil crusts in the Mojave desert and describing Neophaeococcomyces mojavensis, and introducing the new genera and species Taxawa tesnikishii.</title>
        <authorList>
            <person name="Kurbessoian T."/>
            <person name="Stajich J.E."/>
        </authorList>
    </citation>
    <scope>NUCLEOTIDE SEQUENCE</scope>
    <source>
        <strain evidence="1">JES_115</strain>
    </source>
</reference>
<accession>A0ACC2YGS6</accession>
<sequence>MQLGTNLKEAIGSSMKRIPFTETGADINDRYKTILITAMRNTSRINVEPFHEGWTIPATTKLRIQTPGLIASPQAAASDSNSDLPTRTNNNARYMELVAQKRAERKAREKEGREKGAREMEEREMEQRILKAREKLRLSRTAETDSEDETAGKKAWEDDPLPVEADSDEDCNDKDDASSVETDSGVDPDNDGRPKLDERSDSCAKHGDICFNMRESVRRA</sequence>
<gene>
    <name evidence="1" type="ORF">H2199_008977</name>
</gene>
<comment type="caution">
    <text evidence="1">The sequence shown here is derived from an EMBL/GenBank/DDBJ whole genome shotgun (WGS) entry which is preliminary data.</text>
</comment>
<keyword evidence="2" id="KW-1185">Reference proteome</keyword>
<organism evidence="1 2">
    <name type="scientific">Coniosporium tulheliwenetii</name>
    <dbReference type="NCBI Taxonomy" id="3383036"/>
    <lineage>
        <taxon>Eukaryota</taxon>
        <taxon>Fungi</taxon>
        <taxon>Dikarya</taxon>
        <taxon>Ascomycota</taxon>
        <taxon>Pezizomycotina</taxon>
        <taxon>Dothideomycetes</taxon>
        <taxon>Dothideomycetes incertae sedis</taxon>
        <taxon>Coniosporium</taxon>
    </lineage>
</organism>
<proteinExistence type="predicted"/>
<evidence type="ECO:0000313" key="1">
    <source>
        <dbReference type="EMBL" id="KAJ9634520.1"/>
    </source>
</evidence>
<dbReference type="Proteomes" id="UP001172680">
    <property type="component" value="Unassembled WGS sequence"/>
</dbReference>
<protein>
    <submittedName>
        <fullName evidence="1">Uncharacterized protein</fullName>
    </submittedName>
</protein>
<dbReference type="EMBL" id="JAPDRP010000032">
    <property type="protein sequence ID" value="KAJ9634520.1"/>
    <property type="molecule type" value="Genomic_DNA"/>
</dbReference>